<reference evidence="2" key="1">
    <citation type="submission" date="2022-11" db="EMBL/GenBank/DDBJ databases">
        <authorList>
            <person name="Morgan W.R."/>
            <person name="Tartar A."/>
        </authorList>
    </citation>
    <scope>NUCLEOTIDE SEQUENCE</scope>
    <source>
        <strain evidence="2">ARSEF 373</strain>
    </source>
</reference>
<organism evidence="2 3">
    <name type="scientific">Lagenidium giganteum</name>
    <dbReference type="NCBI Taxonomy" id="4803"/>
    <lineage>
        <taxon>Eukaryota</taxon>
        <taxon>Sar</taxon>
        <taxon>Stramenopiles</taxon>
        <taxon>Oomycota</taxon>
        <taxon>Peronosporomycetes</taxon>
        <taxon>Pythiales</taxon>
        <taxon>Pythiaceae</taxon>
    </lineage>
</organism>
<evidence type="ECO:0000313" key="2">
    <source>
        <dbReference type="EMBL" id="DBA04296.1"/>
    </source>
</evidence>
<feature type="non-terminal residue" evidence="2">
    <location>
        <position position="1"/>
    </location>
</feature>
<dbReference type="InterPro" id="IPR009792">
    <property type="entry name" value="TMEM242"/>
</dbReference>
<keyword evidence="1" id="KW-1133">Transmembrane helix</keyword>
<dbReference type="EMBL" id="DAKRPA010000009">
    <property type="protein sequence ID" value="DBA04296.1"/>
    <property type="molecule type" value="Genomic_DNA"/>
</dbReference>
<comment type="caution">
    <text evidence="2">The sequence shown here is derived from an EMBL/GenBank/DDBJ whole genome shotgun (WGS) entry which is preliminary data.</text>
</comment>
<accession>A0AAV2ZDE2</accession>
<keyword evidence="3" id="KW-1185">Reference proteome</keyword>
<keyword evidence="1" id="KW-0472">Membrane</keyword>
<keyword evidence="1" id="KW-0812">Transmembrane</keyword>
<name>A0AAV2ZDE2_9STRA</name>
<evidence type="ECO:0008006" key="4">
    <source>
        <dbReference type="Google" id="ProtNLM"/>
    </source>
</evidence>
<evidence type="ECO:0000313" key="3">
    <source>
        <dbReference type="Proteomes" id="UP001146120"/>
    </source>
</evidence>
<dbReference type="Proteomes" id="UP001146120">
    <property type="component" value="Unassembled WGS sequence"/>
</dbReference>
<proteinExistence type="predicted"/>
<evidence type="ECO:0000256" key="1">
    <source>
        <dbReference type="SAM" id="Phobius"/>
    </source>
</evidence>
<dbReference type="AlphaFoldDB" id="A0AAV2ZDE2"/>
<sequence>DRRDELPSHGWATSAVQLGAAALLGGGFYYGFAKQTKVAQEDAPAQKHAGEFLEKMESRKFTWMERRLGLHRPLNPNSAAWRALFGGTAAAVSGCAVLLVAGSAALGIRNVHEFRQRMEDVFPRMRRRVLTTLNIKPKTSPEDFPDQEKELNELAALFAEGSDTTSTTTQATKNE</sequence>
<feature type="transmembrane region" description="Helical" evidence="1">
    <location>
        <begin position="12"/>
        <end position="32"/>
    </location>
</feature>
<reference evidence="2" key="2">
    <citation type="journal article" date="2023" name="Microbiol Resour">
        <title>Decontamination and Annotation of the Draft Genome Sequence of the Oomycete Lagenidium giganteum ARSEF 373.</title>
        <authorList>
            <person name="Morgan W.R."/>
            <person name="Tartar A."/>
        </authorList>
    </citation>
    <scope>NUCLEOTIDE SEQUENCE</scope>
    <source>
        <strain evidence="2">ARSEF 373</strain>
    </source>
</reference>
<dbReference type="Pfam" id="PF07096">
    <property type="entry name" value="DUF1358"/>
    <property type="match status" value="1"/>
</dbReference>
<feature type="transmembrane region" description="Helical" evidence="1">
    <location>
        <begin position="83"/>
        <end position="108"/>
    </location>
</feature>
<gene>
    <name evidence="2" type="ORF">N0F65_002058</name>
</gene>
<protein>
    <recommendedName>
        <fullName evidence="4">Transmembrane protein 242</fullName>
    </recommendedName>
</protein>